<dbReference type="PANTHER" id="PTHR33975">
    <property type="entry name" value="MYELIN-ASSOCIATED OLIGODENDROCYTE BASIC PROTEIN"/>
    <property type="match status" value="1"/>
</dbReference>
<evidence type="ECO:0000313" key="3">
    <source>
        <dbReference type="Proteomes" id="UP000604825"/>
    </source>
</evidence>
<accession>A0A811SP61</accession>
<dbReference type="EMBL" id="CAJGYO010000684">
    <property type="protein sequence ID" value="CAD6343114.1"/>
    <property type="molecule type" value="Genomic_DNA"/>
</dbReference>
<dbReference type="OrthoDB" id="542507at2759"/>
<evidence type="ECO:0000313" key="2">
    <source>
        <dbReference type="EMBL" id="CAD6343114.1"/>
    </source>
</evidence>
<feature type="compositionally biased region" description="Low complexity" evidence="1">
    <location>
        <begin position="85"/>
        <end position="136"/>
    </location>
</feature>
<protein>
    <submittedName>
        <fullName evidence="2">Uncharacterized protein</fullName>
    </submittedName>
</protein>
<name>A0A811SP61_9POAL</name>
<dbReference type="GO" id="GO:0009507">
    <property type="term" value="C:chloroplast"/>
    <property type="evidence" value="ECO:0007669"/>
    <property type="project" value="TreeGrafter"/>
</dbReference>
<dbReference type="PIRSF" id="PIRSF037221">
    <property type="entry name" value="DUF1517"/>
    <property type="match status" value="1"/>
</dbReference>
<dbReference type="InterPro" id="IPR053023">
    <property type="entry name" value="FLAP_modulator"/>
</dbReference>
<organism evidence="2 3">
    <name type="scientific">Miscanthus lutarioriparius</name>
    <dbReference type="NCBI Taxonomy" id="422564"/>
    <lineage>
        <taxon>Eukaryota</taxon>
        <taxon>Viridiplantae</taxon>
        <taxon>Streptophyta</taxon>
        <taxon>Embryophyta</taxon>
        <taxon>Tracheophyta</taxon>
        <taxon>Spermatophyta</taxon>
        <taxon>Magnoliopsida</taxon>
        <taxon>Liliopsida</taxon>
        <taxon>Poales</taxon>
        <taxon>Poaceae</taxon>
        <taxon>PACMAD clade</taxon>
        <taxon>Panicoideae</taxon>
        <taxon>Andropogonodae</taxon>
        <taxon>Andropogoneae</taxon>
        <taxon>Saccharinae</taxon>
        <taxon>Miscanthus</taxon>
    </lineage>
</organism>
<dbReference type="Proteomes" id="UP000604825">
    <property type="component" value="Unassembled WGS sequence"/>
</dbReference>
<proteinExistence type="predicted"/>
<dbReference type="InterPro" id="IPR010903">
    <property type="entry name" value="DUF1517"/>
</dbReference>
<reference evidence="2" key="1">
    <citation type="submission" date="2020-10" db="EMBL/GenBank/DDBJ databases">
        <authorList>
            <person name="Han B."/>
            <person name="Lu T."/>
            <person name="Zhao Q."/>
            <person name="Huang X."/>
            <person name="Zhao Y."/>
        </authorList>
    </citation>
    <scope>NUCLEOTIDE SEQUENCE</scope>
</reference>
<dbReference type="PANTHER" id="PTHR33975:SF7">
    <property type="entry name" value="OS08G0119100 PROTEIN"/>
    <property type="match status" value="1"/>
</dbReference>
<feature type="region of interest" description="Disordered" evidence="1">
    <location>
        <begin position="85"/>
        <end position="162"/>
    </location>
</feature>
<dbReference type="Pfam" id="PF07466">
    <property type="entry name" value="DUF1517"/>
    <property type="match status" value="1"/>
</dbReference>
<sequence length="377" mass="40670">MAITVGLGHSTLPLARTRCGAPPHDPCSCLTGEPRRIRPCRANLATPPAPLDDDEPRKSPLDLALILASIAAAAAAASPHAALAASGGAMGGRSYSSSSRSSSSPASSHSSSSSSWSSPSSSSSTSSSSTSWPTSSPEQQTETTYVSVGTAQPPPVATPAESDAAMRFGTRLACASVSAVALFLAVRRYTRPRATVIKLQVALLGLAKSFQKDLNEIAEKVEASNQRWYKFILTETLCSLRRHNNCCISSSLSVDVKSRVDSWEQHFDKISIEERSKFDEETLYNLEGIKREKTYSRKPDGFRNEYIVLTILVAAVGALKFPEVRNYADLEAVVEKLNSISARQIQGIQVLWTPQDEHDVLFGREATRRLSLSEALV</sequence>
<gene>
    <name evidence="2" type="ORF">NCGR_LOCUS67212</name>
</gene>
<feature type="compositionally biased region" description="Polar residues" evidence="1">
    <location>
        <begin position="137"/>
        <end position="150"/>
    </location>
</feature>
<dbReference type="AlphaFoldDB" id="A0A811SP61"/>
<evidence type="ECO:0000256" key="1">
    <source>
        <dbReference type="SAM" id="MobiDB-lite"/>
    </source>
</evidence>
<keyword evidence="3" id="KW-1185">Reference proteome</keyword>
<comment type="caution">
    <text evidence="2">The sequence shown here is derived from an EMBL/GenBank/DDBJ whole genome shotgun (WGS) entry which is preliminary data.</text>
</comment>